<dbReference type="GO" id="GO:0016705">
    <property type="term" value="F:oxidoreductase activity, acting on paired donors, with incorporation or reduction of molecular oxygen"/>
    <property type="evidence" value="ECO:0007669"/>
    <property type="project" value="InterPro"/>
</dbReference>
<gene>
    <name evidence="9" type="ORF">BEK98_37725</name>
</gene>
<dbReference type="SUPFAM" id="SSF48264">
    <property type="entry name" value="Cytochrome P450"/>
    <property type="match status" value="1"/>
</dbReference>
<organism evidence="9 10">
    <name type="scientific">Streptomyces diastatochromogenes</name>
    <dbReference type="NCBI Taxonomy" id="42236"/>
    <lineage>
        <taxon>Bacteria</taxon>
        <taxon>Bacillati</taxon>
        <taxon>Actinomycetota</taxon>
        <taxon>Actinomycetes</taxon>
        <taxon>Kitasatosporales</taxon>
        <taxon>Streptomycetaceae</taxon>
        <taxon>Streptomyces</taxon>
    </lineage>
</organism>
<comment type="caution">
    <text evidence="9">The sequence shown here is derived from an EMBL/GenBank/DDBJ whole genome shotgun (WGS) entry which is preliminary data.</text>
</comment>
<accession>A0A233S1I7</accession>
<evidence type="ECO:0000256" key="8">
    <source>
        <dbReference type="SAM" id="MobiDB-lite"/>
    </source>
</evidence>
<dbReference type="GO" id="GO:0020037">
    <property type="term" value="F:heme binding"/>
    <property type="evidence" value="ECO:0007669"/>
    <property type="project" value="InterPro"/>
</dbReference>
<dbReference type="PRINTS" id="PR00359">
    <property type="entry name" value="BP450"/>
</dbReference>
<dbReference type="Pfam" id="PF00067">
    <property type="entry name" value="p450"/>
    <property type="match status" value="1"/>
</dbReference>
<dbReference type="PANTHER" id="PTHR46696:SF1">
    <property type="entry name" value="CYTOCHROME P450 YJIB-RELATED"/>
    <property type="match status" value="1"/>
</dbReference>
<keyword evidence="2 7" id="KW-0349">Heme</keyword>
<evidence type="ECO:0000256" key="4">
    <source>
        <dbReference type="ARBA" id="ARBA00023002"/>
    </source>
</evidence>
<dbReference type="CDD" id="cd11029">
    <property type="entry name" value="CYP107-like"/>
    <property type="match status" value="1"/>
</dbReference>
<keyword evidence="6 7" id="KW-0503">Monooxygenase</keyword>
<proteinExistence type="inferred from homology"/>
<dbReference type="Gene3D" id="1.10.630.10">
    <property type="entry name" value="Cytochrome P450"/>
    <property type="match status" value="1"/>
</dbReference>
<dbReference type="InterPro" id="IPR002397">
    <property type="entry name" value="Cyt_P450_B"/>
</dbReference>
<evidence type="ECO:0000313" key="10">
    <source>
        <dbReference type="Proteomes" id="UP000215483"/>
    </source>
</evidence>
<dbReference type="InterPro" id="IPR036396">
    <property type="entry name" value="Cyt_P450_sf"/>
</dbReference>
<dbReference type="GO" id="GO:0005506">
    <property type="term" value="F:iron ion binding"/>
    <property type="evidence" value="ECO:0007669"/>
    <property type="project" value="InterPro"/>
</dbReference>
<dbReference type="Proteomes" id="UP000215483">
    <property type="component" value="Unassembled WGS sequence"/>
</dbReference>
<evidence type="ECO:0000256" key="3">
    <source>
        <dbReference type="ARBA" id="ARBA00022723"/>
    </source>
</evidence>
<keyword evidence="3 7" id="KW-0479">Metal-binding</keyword>
<dbReference type="PANTHER" id="PTHR46696">
    <property type="entry name" value="P450, PUTATIVE (EUROFUNG)-RELATED"/>
    <property type="match status" value="1"/>
</dbReference>
<comment type="similarity">
    <text evidence="1 7">Belongs to the cytochrome P450 family.</text>
</comment>
<keyword evidence="10" id="KW-1185">Reference proteome</keyword>
<dbReference type="InterPro" id="IPR001128">
    <property type="entry name" value="Cyt_P450"/>
</dbReference>
<feature type="region of interest" description="Disordered" evidence="8">
    <location>
        <begin position="1"/>
        <end position="25"/>
    </location>
</feature>
<sequence length="434" mass="48190">MTQTQEQETADETARAVDAASRGCPEYRSNPHPLYQHLRENAPVCRITPPHGVDSYLITRFEDAKAALADPRISKDMYAAIDAYRSIFGDSSIALDDNMLFADPPKHTRLRRIVSRAFVPRRIEALRPRIQEITDALLDQCSTLQSVDLLSAFAFPLPLQVICELIGVPEEEREEVQQRCSVVARTGFSKKDKDRLAEAETALREYFEVLIARKRKAPEDDLLSVLIQTSDEQESLTDGELLSTLWVLLFAGHKTTAYLIGNAVFTLLTHPEQLKQVIDSPELLPNAIEEIIRFEGSVENATFRHALEDVTIAGTLIPKGSLVQIAVTSANRDAAAFESPDAFDIARPGVQSNHLGFGTGPHYCLGAPLARMEMQIALDSLFRRFPKLSLTMPADEAKWLTVPFPAFRGLTELPVALDPSRVLDDWASGMPDIA</sequence>
<name>A0A233S1I7_STRDA</name>
<evidence type="ECO:0000256" key="6">
    <source>
        <dbReference type="ARBA" id="ARBA00023033"/>
    </source>
</evidence>
<dbReference type="InterPro" id="IPR017972">
    <property type="entry name" value="Cyt_P450_CS"/>
</dbReference>
<evidence type="ECO:0000256" key="1">
    <source>
        <dbReference type="ARBA" id="ARBA00010617"/>
    </source>
</evidence>
<evidence type="ECO:0000256" key="7">
    <source>
        <dbReference type="RuleBase" id="RU000461"/>
    </source>
</evidence>
<evidence type="ECO:0000256" key="2">
    <source>
        <dbReference type="ARBA" id="ARBA00022617"/>
    </source>
</evidence>
<protein>
    <submittedName>
        <fullName evidence="9">Cytochrome</fullName>
    </submittedName>
</protein>
<dbReference type="GO" id="GO:0004497">
    <property type="term" value="F:monooxygenase activity"/>
    <property type="evidence" value="ECO:0007669"/>
    <property type="project" value="UniProtKB-KW"/>
</dbReference>
<dbReference type="EMBL" id="MCGQ01000044">
    <property type="protein sequence ID" value="OXY89500.1"/>
    <property type="molecule type" value="Genomic_DNA"/>
</dbReference>
<reference evidence="9 10" key="1">
    <citation type="submission" date="2016-07" db="EMBL/GenBank/DDBJ databases">
        <title>Draft genome of Streptomyces diastatochromogenes.</title>
        <authorList>
            <person name="Podduturi R."/>
            <person name="Lukassen M.B."/>
            <person name="Clausen N."/>
            <person name="Nielsen J.L."/>
            <person name="Jorgensen N.O."/>
        </authorList>
    </citation>
    <scope>NUCLEOTIDE SEQUENCE [LARGE SCALE GENOMIC DNA]</scope>
    <source>
        <strain evidence="9 10">DSM 40608</strain>
    </source>
</reference>
<dbReference type="RefSeq" id="WP_094221441.1">
    <property type="nucleotide sequence ID" value="NZ_MCGQ01000044.1"/>
</dbReference>
<dbReference type="PROSITE" id="PS00086">
    <property type="entry name" value="CYTOCHROME_P450"/>
    <property type="match status" value="1"/>
</dbReference>
<keyword evidence="4 7" id="KW-0560">Oxidoreductase</keyword>
<evidence type="ECO:0000256" key="5">
    <source>
        <dbReference type="ARBA" id="ARBA00023004"/>
    </source>
</evidence>
<keyword evidence="5 7" id="KW-0408">Iron</keyword>
<dbReference type="FunFam" id="1.10.630.10:FF:000018">
    <property type="entry name" value="Cytochrome P450 monooxygenase"/>
    <property type="match status" value="1"/>
</dbReference>
<dbReference type="OrthoDB" id="5500002at2"/>
<dbReference type="AlphaFoldDB" id="A0A233S1I7"/>
<evidence type="ECO:0000313" key="9">
    <source>
        <dbReference type="EMBL" id="OXY89500.1"/>
    </source>
</evidence>